<evidence type="ECO:0000313" key="3">
    <source>
        <dbReference type="Proteomes" id="UP000823399"/>
    </source>
</evidence>
<dbReference type="GeneID" id="64703356"/>
<comment type="caution">
    <text evidence="2">The sequence shown here is derived from an EMBL/GenBank/DDBJ whole genome shotgun (WGS) entry which is preliminary data.</text>
</comment>
<dbReference type="OrthoDB" id="2690289at2759"/>
<gene>
    <name evidence="2" type="ORF">F5147DRAFT_769983</name>
</gene>
<feature type="region of interest" description="Disordered" evidence="1">
    <location>
        <begin position="170"/>
        <end position="269"/>
    </location>
</feature>
<evidence type="ECO:0000313" key="2">
    <source>
        <dbReference type="EMBL" id="KAG2114667.1"/>
    </source>
</evidence>
<name>A0A9P7FD75_9AGAM</name>
<reference evidence="2" key="1">
    <citation type="journal article" date="2020" name="New Phytol.">
        <title>Comparative genomics reveals dynamic genome evolution in host specialist ectomycorrhizal fungi.</title>
        <authorList>
            <person name="Lofgren L.A."/>
            <person name="Nguyen N.H."/>
            <person name="Vilgalys R."/>
            <person name="Ruytinx J."/>
            <person name="Liao H.L."/>
            <person name="Branco S."/>
            <person name="Kuo A."/>
            <person name="LaButti K."/>
            <person name="Lipzen A."/>
            <person name="Andreopoulos W."/>
            <person name="Pangilinan J."/>
            <person name="Riley R."/>
            <person name="Hundley H."/>
            <person name="Na H."/>
            <person name="Barry K."/>
            <person name="Grigoriev I.V."/>
            <person name="Stajich J.E."/>
            <person name="Kennedy P.G."/>
        </authorList>
    </citation>
    <scope>NUCLEOTIDE SEQUENCE</scope>
    <source>
        <strain evidence="2">FC423</strain>
    </source>
</reference>
<dbReference type="AlphaFoldDB" id="A0A9P7FD75"/>
<dbReference type="RefSeq" id="XP_041296615.1">
    <property type="nucleotide sequence ID" value="XM_041441097.1"/>
</dbReference>
<accession>A0A9P7FD75</accession>
<feature type="compositionally biased region" description="Basic residues" evidence="1">
    <location>
        <begin position="70"/>
        <end position="79"/>
    </location>
</feature>
<evidence type="ECO:0000256" key="1">
    <source>
        <dbReference type="SAM" id="MobiDB-lite"/>
    </source>
</evidence>
<dbReference type="EMBL" id="JABBWM010000009">
    <property type="protein sequence ID" value="KAG2114667.1"/>
    <property type="molecule type" value="Genomic_DNA"/>
</dbReference>
<sequence>MKEPSVEPQVDSPSGPRRTKCSNAGKGGSASQLRKVGDAVIDAPARRTGKGQQFVIPDGEPENIMAPSPVKKRTHKKGNKAAVPAVRTPDQSDDAGSAPTLHVAENGRRFGLQKNPIPPGYIGLQPLGSEEHPGHPKSCIQQDKLRSQTHTKVAERPTIELPVVCLPAVCGGQPAIPRPKPSNPPVQKKSSGAGQTLPDSASSILQPGAILENEESDHYNDKDMSEVDDELNMVNDNKFPPCNDKTCTSLPVELSPNKHTDKNKDIGHI</sequence>
<dbReference type="Proteomes" id="UP000823399">
    <property type="component" value="Unassembled WGS sequence"/>
</dbReference>
<feature type="compositionally biased region" description="Polar residues" evidence="1">
    <location>
        <begin position="188"/>
        <end position="205"/>
    </location>
</feature>
<keyword evidence="3" id="KW-1185">Reference proteome</keyword>
<proteinExistence type="predicted"/>
<protein>
    <submittedName>
        <fullName evidence="2">Uncharacterized protein</fullName>
    </submittedName>
</protein>
<feature type="compositionally biased region" description="Basic and acidic residues" evidence="1">
    <location>
        <begin position="256"/>
        <end position="269"/>
    </location>
</feature>
<feature type="compositionally biased region" description="Basic and acidic residues" evidence="1">
    <location>
        <begin position="216"/>
        <end position="225"/>
    </location>
</feature>
<feature type="region of interest" description="Disordered" evidence="1">
    <location>
        <begin position="1"/>
        <end position="152"/>
    </location>
</feature>
<organism evidence="2 3">
    <name type="scientific">Suillus discolor</name>
    <dbReference type="NCBI Taxonomy" id="1912936"/>
    <lineage>
        <taxon>Eukaryota</taxon>
        <taxon>Fungi</taxon>
        <taxon>Dikarya</taxon>
        <taxon>Basidiomycota</taxon>
        <taxon>Agaricomycotina</taxon>
        <taxon>Agaricomycetes</taxon>
        <taxon>Agaricomycetidae</taxon>
        <taxon>Boletales</taxon>
        <taxon>Suillineae</taxon>
        <taxon>Suillaceae</taxon>
        <taxon>Suillus</taxon>
    </lineage>
</organism>